<evidence type="ECO:0000313" key="8">
    <source>
        <dbReference type="Proteomes" id="UP000759537"/>
    </source>
</evidence>
<feature type="region of interest" description="Disordered" evidence="6">
    <location>
        <begin position="1"/>
        <end position="26"/>
    </location>
</feature>
<sequence>MATSGDSNQRSAPISGLPQPSFNTLQFGTMSDSQLRQTINQLSHAASGTQYQAYAAPTPQRTAAYQKNIANWSTSSTPPPRTASRRSRHLKSSNLAPAPATPVTPTPATVPHIQPLAYQPTPTIPPIAMAPTLPTDPRNTRSRAPIPTIPQAIQSTYSSRLQTGATLLVQPILSGSSAVAAAAISTSTSTRPRRGGVVSYADPGSGDDIPDAGEVDSDGSDFVASGGTRTAIRAARGGVRMVNGAALYNTGTPLSIVAGASSRTDLDQSYLGLIPPSRFIIAKPFVPTKHGDFSEEQLSDQAERSVALVPIRVEFETETHRVRDCFVWNLHESLVTPEEFARTFVADLDLPATPWADTVAAQIRAQLEDQDGVGSMELAVDGGGYGGDEVPECRVILSIDVQVDNHHLLDHIEWDLRSGLTPEEFTHQLCLDLGLAGEAEPLIAHAIHEELMRHRKDAIEWGVIGGFPTEQAATTEDGTKDKSGLGLMKDKTGLGLGWGRTPREGRGPRILRSVWRDWAEAEEFKTRWEMLSQEEVERREVERERASRRLRRETSKFQSSARTKRIRY</sequence>
<evidence type="ECO:0000256" key="6">
    <source>
        <dbReference type="SAM" id="MobiDB-lite"/>
    </source>
</evidence>
<gene>
    <name evidence="7" type="ORF">DFH94DRAFT_778026</name>
</gene>
<dbReference type="InterPro" id="IPR006939">
    <property type="entry name" value="SNF5"/>
</dbReference>
<reference evidence="7" key="2">
    <citation type="journal article" date="2020" name="Nat. Commun.">
        <title>Large-scale genome sequencing of mycorrhizal fungi provides insights into the early evolution of symbiotic traits.</title>
        <authorList>
            <person name="Miyauchi S."/>
            <person name="Kiss E."/>
            <person name="Kuo A."/>
            <person name="Drula E."/>
            <person name="Kohler A."/>
            <person name="Sanchez-Garcia M."/>
            <person name="Morin E."/>
            <person name="Andreopoulos B."/>
            <person name="Barry K.W."/>
            <person name="Bonito G."/>
            <person name="Buee M."/>
            <person name="Carver A."/>
            <person name="Chen C."/>
            <person name="Cichocki N."/>
            <person name="Clum A."/>
            <person name="Culley D."/>
            <person name="Crous P.W."/>
            <person name="Fauchery L."/>
            <person name="Girlanda M."/>
            <person name="Hayes R.D."/>
            <person name="Keri Z."/>
            <person name="LaButti K."/>
            <person name="Lipzen A."/>
            <person name="Lombard V."/>
            <person name="Magnuson J."/>
            <person name="Maillard F."/>
            <person name="Murat C."/>
            <person name="Nolan M."/>
            <person name="Ohm R.A."/>
            <person name="Pangilinan J."/>
            <person name="Pereira M.F."/>
            <person name="Perotto S."/>
            <person name="Peter M."/>
            <person name="Pfister S."/>
            <person name="Riley R."/>
            <person name="Sitrit Y."/>
            <person name="Stielow J.B."/>
            <person name="Szollosi G."/>
            <person name="Zifcakova L."/>
            <person name="Stursova M."/>
            <person name="Spatafora J.W."/>
            <person name="Tedersoo L."/>
            <person name="Vaario L.M."/>
            <person name="Yamada A."/>
            <person name="Yan M."/>
            <person name="Wang P."/>
            <person name="Xu J."/>
            <person name="Bruns T."/>
            <person name="Baldrian P."/>
            <person name="Vilgalys R."/>
            <person name="Dunand C."/>
            <person name="Henrissat B."/>
            <person name="Grigoriev I.V."/>
            <person name="Hibbett D."/>
            <person name="Nagy L.G."/>
            <person name="Martin F.M."/>
        </authorList>
    </citation>
    <scope>NUCLEOTIDE SEQUENCE</scope>
    <source>
        <strain evidence="7">Prilba</strain>
    </source>
</reference>
<evidence type="ECO:0000313" key="7">
    <source>
        <dbReference type="EMBL" id="KAF8467553.1"/>
    </source>
</evidence>
<proteinExistence type="inferred from homology"/>
<dbReference type="PANTHER" id="PTHR10019">
    <property type="entry name" value="SNF5"/>
    <property type="match status" value="1"/>
</dbReference>
<feature type="region of interest" description="Disordered" evidence="6">
    <location>
        <begin position="542"/>
        <end position="568"/>
    </location>
</feature>
<feature type="region of interest" description="Disordered" evidence="6">
    <location>
        <begin position="187"/>
        <end position="211"/>
    </location>
</feature>
<protein>
    <submittedName>
        <fullName evidence="7">SNF5-domain-containing protein</fullName>
    </submittedName>
</protein>
<dbReference type="AlphaFoldDB" id="A0A9P5JWM7"/>
<feature type="compositionally biased region" description="Basic and acidic residues" evidence="6">
    <location>
        <begin position="542"/>
        <end position="555"/>
    </location>
</feature>
<keyword evidence="4" id="KW-0804">Transcription</keyword>
<keyword evidence="5" id="KW-0539">Nucleus</keyword>
<evidence type="ECO:0000256" key="3">
    <source>
        <dbReference type="ARBA" id="ARBA00023015"/>
    </source>
</evidence>
<comment type="caution">
    <text evidence="7">The sequence shown here is derived from an EMBL/GenBank/DDBJ whole genome shotgun (WGS) entry which is preliminary data.</text>
</comment>
<evidence type="ECO:0000256" key="4">
    <source>
        <dbReference type="ARBA" id="ARBA00023163"/>
    </source>
</evidence>
<reference evidence="7" key="1">
    <citation type="submission" date="2019-10" db="EMBL/GenBank/DDBJ databases">
        <authorList>
            <consortium name="DOE Joint Genome Institute"/>
            <person name="Kuo A."/>
            <person name="Miyauchi S."/>
            <person name="Kiss E."/>
            <person name="Drula E."/>
            <person name="Kohler A."/>
            <person name="Sanchez-Garcia M."/>
            <person name="Andreopoulos B."/>
            <person name="Barry K.W."/>
            <person name="Bonito G."/>
            <person name="Buee M."/>
            <person name="Carver A."/>
            <person name="Chen C."/>
            <person name="Cichocki N."/>
            <person name="Clum A."/>
            <person name="Culley D."/>
            <person name="Crous P.W."/>
            <person name="Fauchery L."/>
            <person name="Girlanda M."/>
            <person name="Hayes R."/>
            <person name="Keri Z."/>
            <person name="LaButti K."/>
            <person name="Lipzen A."/>
            <person name="Lombard V."/>
            <person name="Magnuson J."/>
            <person name="Maillard F."/>
            <person name="Morin E."/>
            <person name="Murat C."/>
            <person name="Nolan M."/>
            <person name="Ohm R."/>
            <person name="Pangilinan J."/>
            <person name="Pereira M."/>
            <person name="Perotto S."/>
            <person name="Peter M."/>
            <person name="Riley R."/>
            <person name="Sitrit Y."/>
            <person name="Stielow B."/>
            <person name="Szollosi G."/>
            <person name="Zifcakova L."/>
            <person name="Stursova M."/>
            <person name="Spatafora J.W."/>
            <person name="Tedersoo L."/>
            <person name="Vaario L.-M."/>
            <person name="Yamada A."/>
            <person name="Yan M."/>
            <person name="Wang P."/>
            <person name="Xu J."/>
            <person name="Bruns T."/>
            <person name="Baldrian P."/>
            <person name="Vilgalys R."/>
            <person name="Henrissat B."/>
            <person name="Grigoriev I.V."/>
            <person name="Hibbett D."/>
            <person name="Nagy L.G."/>
            <person name="Martin F.M."/>
        </authorList>
    </citation>
    <scope>NUCLEOTIDE SEQUENCE</scope>
    <source>
        <strain evidence="7">Prilba</strain>
    </source>
</reference>
<dbReference type="GO" id="GO:0006338">
    <property type="term" value="P:chromatin remodeling"/>
    <property type="evidence" value="ECO:0007669"/>
    <property type="project" value="InterPro"/>
</dbReference>
<feature type="region of interest" description="Disordered" evidence="6">
    <location>
        <begin position="70"/>
        <end position="108"/>
    </location>
</feature>
<dbReference type="GO" id="GO:0000228">
    <property type="term" value="C:nuclear chromosome"/>
    <property type="evidence" value="ECO:0007669"/>
    <property type="project" value="InterPro"/>
</dbReference>
<keyword evidence="3" id="KW-0805">Transcription regulation</keyword>
<dbReference type="Pfam" id="PF04855">
    <property type="entry name" value="SNF5"/>
    <property type="match status" value="1"/>
</dbReference>
<dbReference type="Proteomes" id="UP000759537">
    <property type="component" value="Unassembled WGS sequence"/>
</dbReference>
<name>A0A9P5JWM7_9AGAM</name>
<keyword evidence="8" id="KW-1185">Reference proteome</keyword>
<comment type="similarity">
    <text evidence="2">Belongs to the SNF5 family.</text>
</comment>
<evidence type="ECO:0000256" key="1">
    <source>
        <dbReference type="ARBA" id="ARBA00004123"/>
    </source>
</evidence>
<comment type="subcellular location">
    <subcellularLocation>
        <location evidence="1">Nucleus</location>
    </subcellularLocation>
</comment>
<dbReference type="OrthoDB" id="10258327at2759"/>
<dbReference type="EMBL" id="WHVB01000035">
    <property type="protein sequence ID" value="KAF8467553.1"/>
    <property type="molecule type" value="Genomic_DNA"/>
</dbReference>
<evidence type="ECO:0000256" key="5">
    <source>
        <dbReference type="ARBA" id="ARBA00023242"/>
    </source>
</evidence>
<accession>A0A9P5JWM7</accession>
<organism evidence="7 8">
    <name type="scientific">Russula ochroleuca</name>
    <dbReference type="NCBI Taxonomy" id="152965"/>
    <lineage>
        <taxon>Eukaryota</taxon>
        <taxon>Fungi</taxon>
        <taxon>Dikarya</taxon>
        <taxon>Basidiomycota</taxon>
        <taxon>Agaricomycotina</taxon>
        <taxon>Agaricomycetes</taxon>
        <taxon>Russulales</taxon>
        <taxon>Russulaceae</taxon>
        <taxon>Russula</taxon>
    </lineage>
</organism>
<evidence type="ECO:0000256" key="2">
    <source>
        <dbReference type="ARBA" id="ARBA00010239"/>
    </source>
</evidence>